<comment type="similarity">
    <text evidence="1 4">Belongs to the short-chain dehydrogenases/reductases (SDR) family.</text>
</comment>
<feature type="chain" id="PRO_5035443807" description="Ketoreductase domain-containing protein" evidence="5">
    <location>
        <begin position="19"/>
        <end position="311"/>
    </location>
</feature>
<dbReference type="PANTHER" id="PTHR43976:SF16">
    <property type="entry name" value="SHORT-CHAIN DEHYDROGENASE_REDUCTASE FAMILY PROTEIN"/>
    <property type="match status" value="1"/>
</dbReference>
<dbReference type="Gene3D" id="3.40.50.720">
    <property type="entry name" value="NAD(P)-binding Rossmann-like Domain"/>
    <property type="match status" value="1"/>
</dbReference>
<protein>
    <recommendedName>
        <fullName evidence="6">Ketoreductase domain-containing protein</fullName>
    </recommendedName>
</protein>
<dbReference type="PRINTS" id="PR00081">
    <property type="entry name" value="GDHRDH"/>
</dbReference>
<comment type="caution">
    <text evidence="7">The sequence shown here is derived from an EMBL/GenBank/DDBJ whole genome shotgun (WGS) entry which is preliminary data.</text>
</comment>
<feature type="domain" description="Ketoreductase" evidence="6">
    <location>
        <begin position="4"/>
        <end position="185"/>
    </location>
</feature>
<keyword evidence="2" id="KW-0521">NADP</keyword>
<dbReference type="InterPro" id="IPR057326">
    <property type="entry name" value="KR_dom"/>
</dbReference>
<keyword evidence="8" id="KW-1185">Reference proteome</keyword>
<accession>A0A8K0TFP1</accession>
<name>A0A8K0TFP1_9PEZI</name>
<reference evidence="7" key="1">
    <citation type="journal article" date="2021" name="Nat. Commun.">
        <title>Genetic determinants of endophytism in the Arabidopsis root mycobiome.</title>
        <authorList>
            <person name="Mesny F."/>
            <person name="Miyauchi S."/>
            <person name="Thiergart T."/>
            <person name="Pickel B."/>
            <person name="Atanasova L."/>
            <person name="Karlsson M."/>
            <person name="Huettel B."/>
            <person name="Barry K.W."/>
            <person name="Haridas S."/>
            <person name="Chen C."/>
            <person name="Bauer D."/>
            <person name="Andreopoulos W."/>
            <person name="Pangilinan J."/>
            <person name="LaButti K."/>
            <person name="Riley R."/>
            <person name="Lipzen A."/>
            <person name="Clum A."/>
            <person name="Drula E."/>
            <person name="Henrissat B."/>
            <person name="Kohler A."/>
            <person name="Grigoriev I.V."/>
            <person name="Martin F.M."/>
            <person name="Hacquard S."/>
        </authorList>
    </citation>
    <scope>NUCLEOTIDE SEQUENCE</scope>
    <source>
        <strain evidence="7">MPI-CAGE-AT-0016</strain>
    </source>
</reference>
<dbReference type="CDD" id="cd05374">
    <property type="entry name" value="17beta-HSD-like_SDR_c"/>
    <property type="match status" value="1"/>
</dbReference>
<gene>
    <name evidence="7" type="ORF">B0T11DRAFT_327791</name>
</gene>
<evidence type="ECO:0000256" key="3">
    <source>
        <dbReference type="ARBA" id="ARBA00023002"/>
    </source>
</evidence>
<dbReference type="OrthoDB" id="1274115at2759"/>
<dbReference type="PRINTS" id="PR00080">
    <property type="entry name" value="SDRFAMILY"/>
</dbReference>
<evidence type="ECO:0000259" key="6">
    <source>
        <dbReference type="SMART" id="SM00822"/>
    </source>
</evidence>
<dbReference type="InterPro" id="IPR036291">
    <property type="entry name" value="NAD(P)-bd_dom_sf"/>
</dbReference>
<dbReference type="PANTHER" id="PTHR43976">
    <property type="entry name" value="SHORT CHAIN DEHYDROGENASE"/>
    <property type="match status" value="1"/>
</dbReference>
<organism evidence="7 8">
    <name type="scientific">Plectosphaerella cucumerina</name>
    <dbReference type="NCBI Taxonomy" id="40658"/>
    <lineage>
        <taxon>Eukaryota</taxon>
        <taxon>Fungi</taxon>
        <taxon>Dikarya</taxon>
        <taxon>Ascomycota</taxon>
        <taxon>Pezizomycotina</taxon>
        <taxon>Sordariomycetes</taxon>
        <taxon>Hypocreomycetidae</taxon>
        <taxon>Glomerellales</taxon>
        <taxon>Plectosphaerellaceae</taxon>
        <taxon>Plectosphaerella</taxon>
    </lineage>
</organism>
<dbReference type="InterPro" id="IPR002347">
    <property type="entry name" value="SDR_fam"/>
</dbReference>
<dbReference type="Pfam" id="PF00106">
    <property type="entry name" value="adh_short"/>
    <property type="match status" value="1"/>
</dbReference>
<evidence type="ECO:0000256" key="4">
    <source>
        <dbReference type="RuleBase" id="RU000363"/>
    </source>
</evidence>
<feature type="signal peptide" evidence="5">
    <location>
        <begin position="1"/>
        <end position="18"/>
    </location>
</feature>
<proteinExistence type="inferred from homology"/>
<dbReference type="SMART" id="SM00822">
    <property type="entry name" value="PKS_KR"/>
    <property type="match status" value="1"/>
</dbReference>
<keyword evidence="3" id="KW-0560">Oxidoreductase</keyword>
<keyword evidence="5" id="KW-0732">Signal</keyword>
<dbReference type="GO" id="GO:0016491">
    <property type="term" value="F:oxidoreductase activity"/>
    <property type="evidence" value="ECO:0007669"/>
    <property type="project" value="UniProtKB-KW"/>
</dbReference>
<dbReference type="EMBL" id="JAGPXD010000003">
    <property type="protein sequence ID" value="KAH7361630.1"/>
    <property type="molecule type" value="Genomic_DNA"/>
</dbReference>
<evidence type="ECO:0000256" key="2">
    <source>
        <dbReference type="ARBA" id="ARBA00022857"/>
    </source>
</evidence>
<sequence length="311" mass="33468">MPSLVWLITGATSGIGAALVQHVIARGDRVIASGRKVQERLGHLKLEGLEFLELDITSSTEEIQSQAAKAWDIFGHIDVLMNNAGMSAMKSAEEADEQFINNMFQVNFFGQLRVTQAFLPLLRVQGHGCIAFTSSSVLWAPLPFMSHYAASKAALSTYVEALHKETRGLGIRCVAFECGGFPTNLGQPRDASQAGFGSIGPAIDAYNPLFGSLMGKFATSPMVHMPGDVAKAAVAIADVVKREGLADGKPWAVRVALGSDGMGSAKQRSEEQLALLERWRNLSVSTDREVSHGPGANEEMFELTTVLEAYE</sequence>
<evidence type="ECO:0000256" key="1">
    <source>
        <dbReference type="ARBA" id="ARBA00006484"/>
    </source>
</evidence>
<dbReference type="PROSITE" id="PS00061">
    <property type="entry name" value="ADH_SHORT"/>
    <property type="match status" value="1"/>
</dbReference>
<dbReference type="SUPFAM" id="SSF51735">
    <property type="entry name" value="NAD(P)-binding Rossmann-fold domains"/>
    <property type="match status" value="1"/>
</dbReference>
<evidence type="ECO:0000313" key="8">
    <source>
        <dbReference type="Proteomes" id="UP000813385"/>
    </source>
</evidence>
<evidence type="ECO:0000256" key="5">
    <source>
        <dbReference type="SAM" id="SignalP"/>
    </source>
</evidence>
<dbReference type="Proteomes" id="UP000813385">
    <property type="component" value="Unassembled WGS sequence"/>
</dbReference>
<evidence type="ECO:0000313" key="7">
    <source>
        <dbReference type="EMBL" id="KAH7361630.1"/>
    </source>
</evidence>
<dbReference type="AlphaFoldDB" id="A0A8K0TFP1"/>
<dbReference type="InterPro" id="IPR020904">
    <property type="entry name" value="Sc_DH/Rdtase_CS"/>
</dbReference>
<dbReference type="InterPro" id="IPR051911">
    <property type="entry name" value="SDR_oxidoreductase"/>
</dbReference>